<name>A0A3N4LPK3_9PEZI</name>
<evidence type="ECO:0000313" key="3">
    <source>
        <dbReference type="Proteomes" id="UP000267821"/>
    </source>
</evidence>
<reference evidence="2 3" key="1">
    <citation type="journal article" date="2018" name="Nat. Ecol. Evol.">
        <title>Pezizomycetes genomes reveal the molecular basis of ectomycorrhizal truffle lifestyle.</title>
        <authorList>
            <person name="Murat C."/>
            <person name="Payen T."/>
            <person name="Noel B."/>
            <person name="Kuo A."/>
            <person name="Morin E."/>
            <person name="Chen J."/>
            <person name="Kohler A."/>
            <person name="Krizsan K."/>
            <person name="Balestrini R."/>
            <person name="Da Silva C."/>
            <person name="Montanini B."/>
            <person name="Hainaut M."/>
            <person name="Levati E."/>
            <person name="Barry K.W."/>
            <person name="Belfiori B."/>
            <person name="Cichocki N."/>
            <person name="Clum A."/>
            <person name="Dockter R.B."/>
            <person name="Fauchery L."/>
            <person name="Guy J."/>
            <person name="Iotti M."/>
            <person name="Le Tacon F."/>
            <person name="Lindquist E.A."/>
            <person name="Lipzen A."/>
            <person name="Malagnac F."/>
            <person name="Mello A."/>
            <person name="Molinier V."/>
            <person name="Miyauchi S."/>
            <person name="Poulain J."/>
            <person name="Riccioni C."/>
            <person name="Rubini A."/>
            <person name="Sitrit Y."/>
            <person name="Splivallo R."/>
            <person name="Traeger S."/>
            <person name="Wang M."/>
            <person name="Zifcakova L."/>
            <person name="Wipf D."/>
            <person name="Zambonelli A."/>
            <person name="Paolocci F."/>
            <person name="Nowrousian M."/>
            <person name="Ottonello S."/>
            <person name="Baldrian P."/>
            <person name="Spatafora J.W."/>
            <person name="Henrissat B."/>
            <person name="Nagy L.G."/>
            <person name="Aury J.M."/>
            <person name="Wincker P."/>
            <person name="Grigoriev I.V."/>
            <person name="Bonfante P."/>
            <person name="Martin F.M."/>
        </authorList>
    </citation>
    <scope>NUCLEOTIDE SEQUENCE [LARGE SCALE GENOMIC DNA]</scope>
    <source>
        <strain evidence="2 3">ATCC MYA-4762</strain>
    </source>
</reference>
<protein>
    <submittedName>
        <fullName evidence="2">Uncharacterized protein</fullName>
    </submittedName>
</protein>
<feature type="region of interest" description="Disordered" evidence="1">
    <location>
        <begin position="116"/>
        <end position="157"/>
    </location>
</feature>
<keyword evidence="3" id="KW-1185">Reference proteome</keyword>
<evidence type="ECO:0000313" key="2">
    <source>
        <dbReference type="EMBL" id="RPB19905.1"/>
    </source>
</evidence>
<feature type="compositionally biased region" description="Polar residues" evidence="1">
    <location>
        <begin position="134"/>
        <end position="145"/>
    </location>
</feature>
<gene>
    <name evidence="2" type="ORF">L211DRAFT_852781</name>
</gene>
<feature type="compositionally biased region" description="Acidic residues" evidence="1">
    <location>
        <begin position="117"/>
        <end position="126"/>
    </location>
</feature>
<organism evidence="2 3">
    <name type="scientific">Terfezia boudieri ATCC MYA-4762</name>
    <dbReference type="NCBI Taxonomy" id="1051890"/>
    <lineage>
        <taxon>Eukaryota</taxon>
        <taxon>Fungi</taxon>
        <taxon>Dikarya</taxon>
        <taxon>Ascomycota</taxon>
        <taxon>Pezizomycotina</taxon>
        <taxon>Pezizomycetes</taxon>
        <taxon>Pezizales</taxon>
        <taxon>Pezizaceae</taxon>
        <taxon>Terfezia</taxon>
    </lineage>
</organism>
<dbReference type="OrthoDB" id="10397399at2759"/>
<proteinExistence type="predicted"/>
<dbReference type="EMBL" id="ML121581">
    <property type="protein sequence ID" value="RPB19905.1"/>
    <property type="molecule type" value="Genomic_DNA"/>
</dbReference>
<dbReference type="AlphaFoldDB" id="A0A3N4LPK3"/>
<evidence type="ECO:0000256" key="1">
    <source>
        <dbReference type="SAM" id="MobiDB-lite"/>
    </source>
</evidence>
<dbReference type="Proteomes" id="UP000267821">
    <property type="component" value="Unassembled WGS sequence"/>
</dbReference>
<dbReference type="InParanoid" id="A0A3N4LPK3"/>
<accession>A0A3N4LPK3</accession>
<sequence length="290" mass="32377">MAPWLAFSLACIHESLSEANIRRRGTLQPILPAKRFGGHKHCTTAPSIDIDTPYDEFNTNTSSFGVINGHLMDLRPRTDFTSPVEQEFEEMLEEAVSNLTTSSDSHNPRVNVFGNSIEEEEEEDDTPPLMASDRTATSTTANPDPQDSIDGTVPSPDYTPKLGVTADDMDLDPKFLDTSMIREEAKRSGQVNPFLIALGIFVTSLDISTSQYSAMVDLFNYVMLEPSVVKQFPRSLSTLKKYMRSVLPLQTIKAYSFRPDTDQLSPQMQTPANAYYFDIKEIASIWLSDT</sequence>